<evidence type="ECO:0000256" key="2">
    <source>
        <dbReference type="ARBA" id="ARBA00004481"/>
    </source>
</evidence>
<dbReference type="InterPro" id="IPR037519">
    <property type="entry name" value="LITAF_fam"/>
</dbReference>
<protein>
    <submittedName>
        <fullName evidence="13">Lipopolysaccharide-induced tumor necrosis factor-alpha factor homolog</fullName>
    </submittedName>
</protein>
<evidence type="ECO:0000256" key="7">
    <source>
        <dbReference type="ARBA" id="ARBA00023136"/>
    </source>
</evidence>
<dbReference type="PANTHER" id="PTHR23292">
    <property type="entry name" value="LIPOPOLYSACCHARIDE-INDUCED TUMOR NECROSIS FACTOR-ALPHA FACTOR"/>
    <property type="match status" value="1"/>
</dbReference>
<proteinExistence type="inferred from homology"/>
<evidence type="ECO:0000256" key="5">
    <source>
        <dbReference type="ARBA" id="ARBA00022723"/>
    </source>
</evidence>
<dbReference type="GO" id="GO:0031902">
    <property type="term" value="C:late endosome membrane"/>
    <property type="evidence" value="ECO:0007669"/>
    <property type="project" value="UniProtKB-SubCell"/>
</dbReference>
<dbReference type="VEuPathDB" id="VectorBase:MDOA010131"/>
<keyword evidence="6" id="KW-0862">Zinc</keyword>
<comment type="subcellular location">
    <subcellularLocation>
        <location evidence="2">Endosome membrane</location>
        <topology evidence="2">Peripheral membrane protein</topology>
    </subcellularLocation>
    <subcellularLocation>
        <location evidence="1">Late endosome membrane</location>
    </subcellularLocation>
    <subcellularLocation>
        <location evidence="3">Lysosome membrane</location>
        <topology evidence="3">Peripheral membrane protein</topology>
        <orientation evidence="3">Cytoplasmic side</orientation>
    </subcellularLocation>
</comment>
<dbReference type="STRING" id="7370.A0A1I8N011"/>
<feature type="region of interest" description="Disordered" evidence="8">
    <location>
        <begin position="35"/>
        <end position="57"/>
    </location>
</feature>
<dbReference type="GO" id="GO:0008270">
    <property type="term" value="F:zinc ion binding"/>
    <property type="evidence" value="ECO:0007669"/>
    <property type="project" value="TreeGrafter"/>
</dbReference>
<dbReference type="VEuPathDB" id="VectorBase:MDOMA2_009604"/>
<reference evidence="11" key="1">
    <citation type="submission" date="2020-05" db="UniProtKB">
        <authorList>
            <consortium name="EnsemblMetazoa"/>
        </authorList>
    </citation>
    <scope>IDENTIFICATION</scope>
    <source>
        <strain evidence="11">Aabys</strain>
    </source>
</reference>
<evidence type="ECO:0000313" key="13">
    <source>
        <dbReference type="RefSeq" id="XP_005188418.1"/>
    </source>
</evidence>
<dbReference type="SMART" id="SM00714">
    <property type="entry name" value="LITAF"/>
    <property type="match status" value="1"/>
</dbReference>
<evidence type="ECO:0000313" key="11">
    <source>
        <dbReference type="EnsemblMetazoa" id="MDOA010131-PA"/>
    </source>
</evidence>
<dbReference type="GO" id="GO:0005765">
    <property type="term" value="C:lysosomal membrane"/>
    <property type="evidence" value="ECO:0007669"/>
    <property type="project" value="UniProtKB-SubCell"/>
</dbReference>
<keyword evidence="9" id="KW-1133">Transmembrane helix</keyword>
<dbReference type="PROSITE" id="PS51837">
    <property type="entry name" value="LITAF"/>
    <property type="match status" value="1"/>
</dbReference>
<comment type="similarity">
    <text evidence="4">Belongs to the CDIP1/LITAF family.</text>
</comment>
<feature type="domain" description="LITAF" evidence="10">
    <location>
        <begin position="59"/>
        <end position="142"/>
    </location>
</feature>
<dbReference type="GeneID" id="101891308"/>
<dbReference type="Pfam" id="PF10601">
    <property type="entry name" value="zf-LITAF-like"/>
    <property type="match status" value="1"/>
</dbReference>
<keyword evidence="12" id="KW-1185">Reference proteome</keyword>
<evidence type="ECO:0000256" key="6">
    <source>
        <dbReference type="ARBA" id="ARBA00022833"/>
    </source>
</evidence>
<gene>
    <name evidence="11" type="primary">101891308</name>
    <name evidence="13" type="synonym">LOC101891308</name>
</gene>
<accession>A0A1I8N011</accession>
<dbReference type="KEGG" id="mde:101891308"/>
<dbReference type="InterPro" id="IPR006629">
    <property type="entry name" value="LITAF"/>
</dbReference>
<evidence type="ECO:0000256" key="1">
    <source>
        <dbReference type="ARBA" id="ARBA00004414"/>
    </source>
</evidence>
<keyword evidence="5" id="KW-0479">Metal-binding</keyword>
<evidence type="ECO:0000256" key="9">
    <source>
        <dbReference type="SAM" id="Phobius"/>
    </source>
</evidence>
<dbReference type="Proteomes" id="UP001652621">
    <property type="component" value="Unplaced"/>
</dbReference>
<dbReference type="RefSeq" id="XP_005188418.1">
    <property type="nucleotide sequence ID" value="XM_005188361.3"/>
</dbReference>
<dbReference type="OrthoDB" id="5599753at2759"/>
<evidence type="ECO:0000256" key="4">
    <source>
        <dbReference type="ARBA" id="ARBA00005975"/>
    </source>
</evidence>
<dbReference type="EnsemblMetazoa" id="MDOA010131-RA">
    <property type="protein sequence ID" value="MDOA010131-PA"/>
    <property type="gene ID" value="MDOA010131"/>
</dbReference>
<evidence type="ECO:0000313" key="12">
    <source>
        <dbReference type="Proteomes" id="UP001652621"/>
    </source>
</evidence>
<evidence type="ECO:0000256" key="8">
    <source>
        <dbReference type="SAM" id="MobiDB-lite"/>
    </source>
</evidence>
<reference evidence="13" key="2">
    <citation type="submission" date="2025-04" db="UniProtKB">
        <authorList>
            <consortium name="RefSeq"/>
        </authorList>
    </citation>
    <scope>IDENTIFICATION</scope>
    <source>
        <strain evidence="13">Aabys</strain>
    </source>
</reference>
<evidence type="ECO:0000259" key="10">
    <source>
        <dbReference type="PROSITE" id="PS51837"/>
    </source>
</evidence>
<dbReference type="eggNOG" id="ENOG502T1EN">
    <property type="taxonomic scope" value="Eukaryota"/>
</dbReference>
<sequence>MSDEANKRVYPSAPLEEVVHTEQQQHLLAKPAPPSYDQAIGAEPITHQPGQPTTAGDPHVVVITQPTTVYGPTPVDVQCPYCHNICRTRLRAKPNSRTHLFALILCLLQLYCCVCLPYCIASCMDTNHYCGMCDRYLGTYQRA</sequence>
<organism evidence="11">
    <name type="scientific">Musca domestica</name>
    <name type="common">House fly</name>
    <dbReference type="NCBI Taxonomy" id="7370"/>
    <lineage>
        <taxon>Eukaryota</taxon>
        <taxon>Metazoa</taxon>
        <taxon>Ecdysozoa</taxon>
        <taxon>Arthropoda</taxon>
        <taxon>Hexapoda</taxon>
        <taxon>Insecta</taxon>
        <taxon>Pterygota</taxon>
        <taxon>Neoptera</taxon>
        <taxon>Endopterygota</taxon>
        <taxon>Diptera</taxon>
        <taxon>Brachycera</taxon>
        <taxon>Muscomorpha</taxon>
        <taxon>Muscoidea</taxon>
        <taxon>Muscidae</taxon>
        <taxon>Musca</taxon>
    </lineage>
</organism>
<keyword evidence="7 9" id="KW-0472">Membrane</keyword>
<feature type="transmembrane region" description="Helical" evidence="9">
    <location>
        <begin position="100"/>
        <end position="120"/>
    </location>
</feature>
<dbReference type="AlphaFoldDB" id="A0A1I8N011"/>
<evidence type="ECO:0000256" key="3">
    <source>
        <dbReference type="ARBA" id="ARBA00004630"/>
    </source>
</evidence>
<keyword evidence="9" id="KW-0812">Transmembrane</keyword>
<name>A0A1I8N011_MUSDO</name>
<dbReference type="PANTHER" id="PTHR23292:SF14">
    <property type="entry name" value="FI16615P1-RELATED"/>
    <property type="match status" value="1"/>
</dbReference>